<evidence type="ECO:0000259" key="4">
    <source>
        <dbReference type="Pfam" id="PF13476"/>
    </source>
</evidence>
<accession>A0ABS7CIM6</accession>
<gene>
    <name evidence="5" type="ORF">K0U00_42680</name>
</gene>
<dbReference type="PANTHER" id="PTHR32114">
    <property type="entry name" value="ABC TRANSPORTER ABCH.3"/>
    <property type="match status" value="1"/>
</dbReference>
<feature type="non-terminal residue" evidence="5">
    <location>
        <position position="181"/>
    </location>
</feature>
<protein>
    <recommendedName>
        <fullName evidence="3">Nuclease SbcCD subunit C</fullName>
    </recommendedName>
</protein>
<evidence type="ECO:0000313" key="6">
    <source>
        <dbReference type="Proteomes" id="UP001519887"/>
    </source>
</evidence>
<proteinExistence type="inferred from homology"/>
<sequence length="181" mass="20022">MKPIGLRLSGLQSYRQTQVVDFERLCEAGVFGIFGSTGSGKSSILDAVTLALYGKVERAANGTQGILNQEEKQLSVAFTFELAGGGEKKRYRVERQFKRSGDVSVSSTLSRFVEITDAGDIVIADKLADVTRCVEERIGLNMQDFTRAVVLPQGKFAEFLSLAGKDRRSMLQRLFRLERFG</sequence>
<evidence type="ECO:0000256" key="3">
    <source>
        <dbReference type="ARBA" id="ARBA00013368"/>
    </source>
</evidence>
<organism evidence="5 6">
    <name type="scientific">Paenibacillus sepulcri</name>
    <dbReference type="NCBI Taxonomy" id="359917"/>
    <lineage>
        <taxon>Bacteria</taxon>
        <taxon>Bacillati</taxon>
        <taxon>Bacillota</taxon>
        <taxon>Bacilli</taxon>
        <taxon>Bacillales</taxon>
        <taxon>Paenibacillaceae</taxon>
        <taxon>Paenibacillus</taxon>
    </lineage>
</organism>
<feature type="domain" description="Rad50/SbcC-type AAA" evidence="4">
    <location>
        <begin position="6"/>
        <end position="175"/>
    </location>
</feature>
<dbReference type="Pfam" id="PF13476">
    <property type="entry name" value="AAA_23"/>
    <property type="match status" value="1"/>
</dbReference>
<comment type="caution">
    <text evidence="5">The sequence shown here is derived from an EMBL/GenBank/DDBJ whole genome shotgun (WGS) entry which is preliminary data.</text>
</comment>
<comment type="subunit">
    <text evidence="2">Heterodimer of SbcC and SbcD.</text>
</comment>
<comment type="similarity">
    <text evidence="1">Belongs to the SMC family. SbcC subfamily.</text>
</comment>
<dbReference type="PANTHER" id="PTHR32114:SF2">
    <property type="entry name" value="ABC TRANSPORTER ABCH.3"/>
    <property type="match status" value="1"/>
</dbReference>
<dbReference type="SUPFAM" id="SSF52540">
    <property type="entry name" value="P-loop containing nucleoside triphosphate hydrolases"/>
    <property type="match status" value="1"/>
</dbReference>
<dbReference type="Proteomes" id="UP001519887">
    <property type="component" value="Unassembled WGS sequence"/>
</dbReference>
<dbReference type="EMBL" id="JAHZIK010002464">
    <property type="protein sequence ID" value="MBW7460792.1"/>
    <property type="molecule type" value="Genomic_DNA"/>
</dbReference>
<evidence type="ECO:0000256" key="2">
    <source>
        <dbReference type="ARBA" id="ARBA00011322"/>
    </source>
</evidence>
<keyword evidence="6" id="KW-1185">Reference proteome</keyword>
<dbReference type="Gene3D" id="3.40.50.300">
    <property type="entry name" value="P-loop containing nucleotide triphosphate hydrolases"/>
    <property type="match status" value="1"/>
</dbReference>
<dbReference type="InterPro" id="IPR027417">
    <property type="entry name" value="P-loop_NTPase"/>
</dbReference>
<reference evidence="5 6" key="1">
    <citation type="submission" date="2021-07" db="EMBL/GenBank/DDBJ databases">
        <title>Paenibacillus radiodurans sp. nov., isolated from the southeastern edge of Tengger Desert.</title>
        <authorList>
            <person name="Zhang G."/>
        </authorList>
    </citation>
    <scope>NUCLEOTIDE SEQUENCE [LARGE SCALE GENOMIC DNA]</scope>
    <source>
        <strain evidence="5 6">CCM 7311</strain>
    </source>
</reference>
<evidence type="ECO:0000313" key="5">
    <source>
        <dbReference type="EMBL" id="MBW7460792.1"/>
    </source>
</evidence>
<evidence type="ECO:0000256" key="1">
    <source>
        <dbReference type="ARBA" id="ARBA00006930"/>
    </source>
</evidence>
<dbReference type="InterPro" id="IPR038729">
    <property type="entry name" value="Rad50/SbcC_AAA"/>
</dbReference>
<name>A0ABS7CIM6_9BACL</name>